<dbReference type="Pfam" id="PF09375">
    <property type="entry name" value="Peptidase_M75"/>
    <property type="match status" value="1"/>
</dbReference>
<keyword evidence="5" id="KW-1185">Reference proteome</keyword>
<dbReference type="Gene3D" id="1.20.1420.20">
    <property type="entry name" value="M75 peptidase, HXXE motif"/>
    <property type="match status" value="1"/>
</dbReference>
<name>F9S3W9_9VIBR</name>
<evidence type="ECO:0000313" key="4">
    <source>
        <dbReference type="EMBL" id="EGU37702.1"/>
    </source>
</evidence>
<evidence type="ECO:0000313" key="5">
    <source>
        <dbReference type="Proteomes" id="UP000004605"/>
    </source>
</evidence>
<sequence length="356" mass="39919">MLSSIHYNGAKHESGYKKTMLTIVAAGSLLGCQAQLEPSYHADTSSHVSAAVYQVEFVSATQFHQQARALNQMMNQYCQTGQSSETLKLQWQQTMQAWMALQGQERGPQAALAQSWNVQFWPDKKNTTGRKMGVLTQQDTSWSAADIARQSVTVQGLGAIEWLLYDQGSDFANESSHCQVGVAISDNLANNAEAILQAWQLNPWLELDQQAWNAEYIALLSNQLDYSMKKLSRPMAKVGQPRAYFAESWRSQTSMVNLKHNVMALQALYLANGDGLDHLLRQRGRSSLADRIVHQFDMTLETWPEEKSLFELLQSKAGYQLVTAQFNKLEHLNYLIHEEVAIELGIVIGFNATDGD</sequence>
<protein>
    <submittedName>
        <fullName evidence="4">Iron-regulated protein A</fullName>
    </submittedName>
</protein>
<dbReference type="AlphaFoldDB" id="F9S3W9"/>
<dbReference type="GO" id="GO:0030313">
    <property type="term" value="C:cell envelope"/>
    <property type="evidence" value="ECO:0007669"/>
    <property type="project" value="UniProtKB-SubCell"/>
</dbReference>
<feature type="domain" description="Imelysin-like" evidence="3">
    <location>
        <begin position="60"/>
        <end position="334"/>
    </location>
</feature>
<dbReference type="InterPro" id="IPR018976">
    <property type="entry name" value="Imelysin-like"/>
</dbReference>
<comment type="caution">
    <text evidence="4">The sequence shown here is derived from an EMBL/GenBank/DDBJ whole genome shotgun (WGS) entry which is preliminary data.</text>
</comment>
<reference evidence="4 5" key="1">
    <citation type="journal article" date="2012" name="Int. J. Syst. Evol. Microbiol.">
        <title>Vibrio caribbeanicus sp. nov., isolated from the marine sponge Scleritoderma cyanea.</title>
        <authorList>
            <person name="Hoffmann M."/>
            <person name="Monday S.R."/>
            <person name="Allard M.W."/>
            <person name="Strain E.A."/>
            <person name="Whittaker P."/>
            <person name="Naum M."/>
            <person name="McCarthy P.J."/>
            <person name="Lopez J.V."/>
            <person name="Fischer M."/>
            <person name="Brown E.W."/>
        </authorList>
    </citation>
    <scope>NUCLEOTIDE SEQUENCE [LARGE SCALE GENOMIC DNA]</scope>
    <source>
        <strain evidence="4 5">ATCC 700023</strain>
    </source>
</reference>
<organism evidence="4 5">
    <name type="scientific">Vibrio ichthyoenteri ATCC 700023</name>
    <dbReference type="NCBI Taxonomy" id="870968"/>
    <lineage>
        <taxon>Bacteria</taxon>
        <taxon>Pseudomonadati</taxon>
        <taxon>Pseudomonadota</taxon>
        <taxon>Gammaproteobacteria</taxon>
        <taxon>Vibrionales</taxon>
        <taxon>Vibrionaceae</taxon>
        <taxon>Vibrio</taxon>
    </lineage>
</organism>
<dbReference type="InterPro" id="IPR034984">
    <property type="entry name" value="Imelysin-like_IPPA"/>
</dbReference>
<dbReference type="Proteomes" id="UP000004605">
    <property type="component" value="Unassembled WGS sequence"/>
</dbReference>
<evidence type="ECO:0000259" key="3">
    <source>
        <dbReference type="Pfam" id="PF09375"/>
    </source>
</evidence>
<proteinExistence type="predicted"/>
<dbReference type="CDD" id="cd14659">
    <property type="entry name" value="Imelysin-like_IPPA"/>
    <property type="match status" value="1"/>
</dbReference>
<keyword evidence="2" id="KW-0732">Signal</keyword>
<dbReference type="InterPro" id="IPR038352">
    <property type="entry name" value="Imelysin_sf"/>
</dbReference>
<dbReference type="EMBL" id="AFWF01000188">
    <property type="protein sequence ID" value="EGU37702.1"/>
    <property type="molecule type" value="Genomic_DNA"/>
</dbReference>
<accession>F9S3W9</accession>
<comment type="subcellular location">
    <subcellularLocation>
        <location evidence="1">Cell envelope</location>
    </subcellularLocation>
</comment>
<evidence type="ECO:0000256" key="1">
    <source>
        <dbReference type="ARBA" id="ARBA00004196"/>
    </source>
</evidence>
<evidence type="ECO:0000256" key="2">
    <source>
        <dbReference type="ARBA" id="ARBA00022729"/>
    </source>
</evidence>
<gene>
    <name evidence="4" type="ORF">VII00023_07159</name>
</gene>